<dbReference type="AlphaFoldDB" id="D9SPX2"/>
<dbReference type="HOGENOM" id="CLU_026503_0_0_9"/>
<accession>D9SPX2</accession>
<dbReference type="PANTHER" id="PTHR41786">
    <property type="entry name" value="MOTILITY ACCESSORY FACTOR MAF"/>
    <property type="match status" value="1"/>
</dbReference>
<keyword evidence="3" id="KW-1185">Reference proteome</keyword>
<dbReference type="STRING" id="573061.Clocel_2392"/>
<evidence type="ECO:0000313" key="2">
    <source>
        <dbReference type="EMBL" id="ADL52108.1"/>
    </source>
</evidence>
<dbReference type="Proteomes" id="UP000002730">
    <property type="component" value="Chromosome"/>
</dbReference>
<dbReference type="PANTHER" id="PTHR41786:SF1">
    <property type="entry name" value="6-HYDROXYMETHYLPTERIN DIPHOSPHOKINASE MPTE-LIKE DOMAIN-CONTAINING PROTEIN"/>
    <property type="match status" value="1"/>
</dbReference>
<evidence type="ECO:0000259" key="1">
    <source>
        <dbReference type="Pfam" id="PF01973"/>
    </source>
</evidence>
<feature type="domain" description="6-hydroxymethylpterin diphosphokinase MptE-like" evidence="1">
    <location>
        <begin position="198"/>
        <end position="365"/>
    </location>
</feature>
<dbReference type="OrthoDB" id="5291305at2"/>
<evidence type="ECO:0000313" key="3">
    <source>
        <dbReference type="Proteomes" id="UP000002730"/>
    </source>
</evidence>
<protein>
    <recommendedName>
        <fullName evidence="1">6-hydroxymethylpterin diphosphokinase MptE-like domain-containing protein</fullName>
    </recommendedName>
</protein>
<organism evidence="2 3">
    <name type="scientific">Clostridium cellulovorans (strain ATCC 35296 / DSM 3052 / OCM 3 / 743B)</name>
    <dbReference type="NCBI Taxonomy" id="573061"/>
    <lineage>
        <taxon>Bacteria</taxon>
        <taxon>Bacillati</taxon>
        <taxon>Bacillota</taxon>
        <taxon>Clostridia</taxon>
        <taxon>Eubacteriales</taxon>
        <taxon>Clostridiaceae</taxon>
        <taxon>Clostridium</taxon>
    </lineage>
</organism>
<dbReference type="EMBL" id="CP002160">
    <property type="protein sequence ID" value="ADL52108.1"/>
    <property type="molecule type" value="Genomic_DNA"/>
</dbReference>
<dbReference type="Pfam" id="PF01973">
    <property type="entry name" value="MptE-like"/>
    <property type="match status" value="1"/>
</dbReference>
<dbReference type="eggNOG" id="COG2604">
    <property type="taxonomic scope" value="Bacteria"/>
</dbReference>
<dbReference type="KEGG" id="ccb:Clocel_2392"/>
<dbReference type="RefSeq" id="WP_010074440.1">
    <property type="nucleotide sequence ID" value="NC_014393.1"/>
</dbReference>
<gene>
    <name evidence="2" type="ordered locus">Clocel_2392</name>
</gene>
<sequence length="603" mass="69169">MEEHSLDEKIEVVYEKSKDGYDIVKLSIENKSRYLGSKYNAENDINKIIEDIGELEDFATVLVIGLGTGEYIKRLKDKMNSTMKLLVVEPNKEIFETYAKSEKYSELQEFYKDTDGNVDCLNGQNINIFCFEKGRTINIEESIQKNAFYQFKIINHPGYTTIFPKEVLEITGLIRDGIRSAIFNKNTAVKFSKAWFESTVRNLRYLCNETSINRYKNIHENIPAVIVSAGPSLDKNIKELKKAKGKFIIICGGRTLRPLVENGIIPDYMSIIDNSEQSNALVSDLLEKYDIPLIHSEIISHKVLELHKGKRIFYSHSGFINKIAKEETENISIGGSVAHSCTRFAIHCGCNPIIFIGQDLAYTNEKVHADNAKFIQEKFADAEKFEKVAGDMDKYVKDVFGGLVRTSQSLDYFRLVLEDILEYYKEFKYINATEGGAHIKGTEVRTLKETIEEYYDRQEIEVPSFGQVADILDLDIVKKVLDDSLSYLEKVSSKMNKALELNEKLKTINRFKTAEVDSTLKKLDKIDEFIMERNDKVVFVDYLLADTVHRAINDSKFLLNGKETYKEKIDKIYNHGKLLYKGINDQVKYAIPIIKDELDKLNN</sequence>
<proteinExistence type="predicted"/>
<reference evidence="2 3" key="1">
    <citation type="submission" date="2010-08" db="EMBL/GenBank/DDBJ databases">
        <title>Complete sequence of Clostridium cellulovorans 743B.</title>
        <authorList>
            <consortium name="US DOE Joint Genome Institute"/>
            <person name="Lucas S."/>
            <person name="Copeland A."/>
            <person name="Lapidus A."/>
            <person name="Cheng J.-F."/>
            <person name="Bruce D."/>
            <person name="Goodwin L."/>
            <person name="Pitluck S."/>
            <person name="Chertkov O."/>
            <person name="Detter J.C."/>
            <person name="Han C."/>
            <person name="Tapia R."/>
            <person name="Land M."/>
            <person name="Hauser L."/>
            <person name="Chang Y.-J."/>
            <person name="Jeffries C."/>
            <person name="Kyrpides N."/>
            <person name="Ivanova N."/>
            <person name="Mikhailova N."/>
            <person name="Hemme C.L."/>
            <person name="Woyke T."/>
        </authorList>
    </citation>
    <scope>NUCLEOTIDE SEQUENCE [LARGE SCALE GENOMIC DNA]</scope>
    <source>
        <strain evidence="3">ATCC 35296 / DSM 3052 / OCM 3 / 743B</strain>
    </source>
</reference>
<dbReference type="InterPro" id="IPR002826">
    <property type="entry name" value="MptE-like"/>
</dbReference>
<name>D9SPX2_CLOC7</name>